<sequence>MQQIVQQGEDQALRSRIQVFQRFDENPLEAESGLIEEANCFKVKGIPGPAFNKVRHLNGEKRAAIKDIEAWYGNTRFQIEVTPYEANKKLFHSLHKNDFYQTGFHSSFMGRTIKVAESALTTSIEIRPLGEKEFEDFADVYVKSFGLPDSIKEGVRQNNECLRDAEGWSFVKAVDKGAIAGIAAVYVENNVAVLASSAVLPAFRGKGIQRALIKKRAEIAKQAGAAYITGEAAFSSASHRNMIQCGLELVYTKALYNKVT</sequence>
<dbReference type="GO" id="GO:0016747">
    <property type="term" value="F:acyltransferase activity, transferring groups other than amino-acyl groups"/>
    <property type="evidence" value="ECO:0007669"/>
    <property type="project" value="InterPro"/>
</dbReference>
<feature type="domain" description="N-acetyltransferase" evidence="1">
    <location>
        <begin position="124"/>
        <end position="260"/>
    </location>
</feature>
<dbReference type="EMBL" id="JXRR01000008">
    <property type="protein sequence ID" value="KIL50869.1"/>
    <property type="molecule type" value="Genomic_DNA"/>
</dbReference>
<name>A0A0C2SA69_9BACL</name>
<dbReference type="InterPro" id="IPR000182">
    <property type="entry name" value="GNAT_dom"/>
</dbReference>
<comment type="caution">
    <text evidence="2">The sequence shown here is derived from an EMBL/GenBank/DDBJ whole genome shotgun (WGS) entry which is preliminary data.</text>
</comment>
<evidence type="ECO:0000313" key="2">
    <source>
        <dbReference type="EMBL" id="KIL50869.1"/>
    </source>
</evidence>
<evidence type="ECO:0000259" key="1">
    <source>
        <dbReference type="PROSITE" id="PS51186"/>
    </source>
</evidence>
<dbReference type="PATRIC" id="fig|220754.4.peg.769"/>
<dbReference type="RefSeq" id="WP_041055065.1">
    <property type="nucleotide sequence ID" value="NZ_JXRR01000008.1"/>
</dbReference>
<proteinExistence type="predicted"/>
<reference evidence="2 3" key="1">
    <citation type="submission" date="2015-01" db="EMBL/GenBank/DDBJ databases">
        <title>Jeotgalibacillus campisalis genome sequencing.</title>
        <authorList>
            <person name="Goh K.M."/>
            <person name="Chan K.-G."/>
            <person name="Yaakop A.S."/>
            <person name="Ee R."/>
            <person name="Gan H.M."/>
            <person name="Chan C.S."/>
        </authorList>
    </citation>
    <scope>NUCLEOTIDE SEQUENCE [LARGE SCALE GENOMIC DNA]</scope>
    <source>
        <strain evidence="2 3">SF-57</strain>
    </source>
</reference>
<dbReference type="Gene3D" id="3.40.630.30">
    <property type="match status" value="1"/>
</dbReference>
<dbReference type="CDD" id="cd04301">
    <property type="entry name" value="NAT_SF"/>
    <property type="match status" value="1"/>
</dbReference>
<dbReference type="InterPro" id="IPR016181">
    <property type="entry name" value="Acyl_CoA_acyltransferase"/>
</dbReference>
<accession>A0A0C2SA69</accession>
<gene>
    <name evidence="2" type="ORF">KR50_07500</name>
</gene>
<dbReference type="Pfam" id="PF00583">
    <property type="entry name" value="Acetyltransf_1"/>
    <property type="match status" value="1"/>
</dbReference>
<organism evidence="2 3">
    <name type="scientific">Jeotgalibacillus campisalis</name>
    <dbReference type="NCBI Taxonomy" id="220754"/>
    <lineage>
        <taxon>Bacteria</taxon>
        <taxon>Bacillati</taxon>
        <taxon>Bacillota</taxon>
        <taxon>Bacilli</taxon>
        <taxon>Bacillales</taxon>
        <taxon>Caryophanaceae</taxon>
        <taxon>Jeotgalibacillus</taxon>
    </lineage>
</organism>
<keyword evidence="3" id="KW-1185">Reference proteome</keyword>
<protein>
    <recommendedName>
        <fullName evidence="1">N-acetyltransferase domain-containing protein</fullName>
    </recommendedName>
</protein>
<evidence type="ECO:0000313" key="3">
    <source>
        <dbReference type="Proteomes" id="UP000031972"/>
    </source>
</evidence>
<dbReference type="SUPFAM" id="SSF55729">
    <property type="entry name" value="Acyl-CoA N-acyltransferases (Nat)"/>
    <property type="match status" value="1"/>
</dbReference>
<dbReference type="Proteomes" id="UP000031972">
    <property type="component" value="Unassembled WGS sequence"/>
</dbReference>
<dbReference type="PROSITE" id="PS51186">
    <property type="entry name" value="GNAT"/>
    <property type="match status" value="1"/>
</dbReference>
<dbReference type="OrthoDB" id="2350893at2"/>
<dbReference type="AlphaFoldDB" id="A0A0C2SA69"/>